<evidence type="ECO:0000256" key="1">
    <source>
        <dbReference type="SAM" id="MobiDB-lite"/>
    </source>
</evidence>
<reference evidence="2 3" key="1">
    <citation type="journal article" date="2018" name="Nat. Ecol. Evol.">
        <title>Pezizomycetes genomes reveal the molecular basis of ectomycorrhizal truffle lifestyle.</title>
        <authorList>
            <person name="Murat C."/>
            <person name="Payen T."/>
            <person name="Noel B."/>
            <person name="Kuo A."/>
            <person name="Morin E."/>
            <person name="Chen J."/>
            <person name="Kohler A."/>
            <person name="Krizsan K."/>
            <person name="Balestrini R."/>
            <person name="Da Silva C."/>
            <person name="Montanini B."/>
            <person name="Hainaut M."/>
            <person name="Levati E."/>
            <person name="Barry K.W."/>
            <person name="Belfiori B."/>
            <person name="Cichocki N."/>
            <person name="Clum A."/>
            <person name="Dockter R.B."/>
            <person name="Fauchery L."/>
            <person name="Guy J."/>
            <person name="Iotti M."/>
            <person name="Le Tacon F."/>
            <person name="Lindquist E.A."/>
            <person name="Lipzen A."/>
            <person name="Malagnac F."/>
            <person name="Mello A."/>
            <person name="Molinier V."/>
            <person name="Miyauchi S."/>
            <person name="Poulain J."/>
            <person name="Riccioni C."/>
            <person name="Rubini A."/>
            <person name="Sitrit Y."/>
            <person name="Splivallo R."/>
            <person name="Traeger S."/>
            <person name="Wang M."/>
            <person name="Zifcakova L."/>
            <person name="Wipf D."/>
            <person name="Zambonelli A."/>
            <person name="Paolocci F."/>
            <person name="Nowrousian M."/>
            <person name="Ottonello S."/>
            <person name="Baldrian P."/>
            <person name="Spatafora J.W."/>
            <person name="Henrissat B."/>
            <person name="Nagy L.G."/>
            <person name="Aury J.M."/>
            <person name="Wincker P."/>
            <person name="Grigoriev I.V."/>
            <person name="Bonfante P."/>
            <person name="Martin F.M."/>
        </authorList>
    </citation>
    <scope>NUCLEOTIDE SEQUENCE [LARGE SCALE GENOMIC DNA]</scope>
    <source>
        <strain evidence="2 3">RN42</strain>
    </source>
</reference>
<protein>
    <submittedName>
        <fullName evidence="2">Uncharacterized protein</fullName>
    </submittedName>
</protein>
<dbReference type="Proteomes" id="UP000275078">
    <property type="component" value="Unassembled WGS sequence"/>
</dbReference>
<evidence type="ECO:0000313" key="3">
    <source>
        <dbReference type="Proteomes" id="UP000275078"/>
    </source>
</evidence>
<sequence length="144" mass="15827">MSNLQPTPTPAGLELSLPTPRNPIGPIRRLLFVPEDLQKQPNWKQRLRGAYAGKQRDLYIVTHPRLLALSGKGSLEKAKLIKRIPPLSTPPPEISSMEQAKEVLRLWQVQVNDSMKLPGNQRKEAAALGGAVEPEAKDSEAPAS</sequence>
<dbReference type="EMBL" id="ML119724">
    <property type="protein sequence ID" value="RPA77598.1"/>
    <property type="molecule type" value="Genomic_DNA"/>
</dbReference>
<organism evidence="2 3">
    <name type="scientific">Ascobolus immersus RN42</name>
    <dbReference type="NCBI Taxonomy" id="1160509"/>
    <lineage>
        <taxon>Eukaryota</taxon>
        <taxon>Fungi</taxon>
        <taxon>Dikarya</taxon>
        <taxon>Ascomycota</taxon>
        <taxon>Pezizomycotina</taxon>
        <taxon>Pezizomycetes</taxon>
        <taxon>Pezizales</taxon>
        <taxon>Ascobolaceae</taxon>
        <taxon>Ascobolus</taxon>
    </lineage>
</organism>
<dbReference type="AlphaFoldDB" id="A0A3N4HYL8"/>
<feature type="region of interest" description="Disordered" evidence="1">
    <location>
        <begin position="1"/>
        <end position="22"/>
    </location>
</feature>
<accession>A0A3N4HYL8</accession>
<feature type="compositionally biased region" description="Basic and acidic residues" evidence="1">
    <location>
        <begin position="134"/>
        <end position="144"/>
    </location>
</feature>
<feature type="region of interest" description="Disordered" evidence="1">
    <location>
        <begin position="116"/>
        <end position="144"/>
    </location>
</feature>
<proteinExistence type="predicted"/>
<gene>
    <name evidence="2" type="ORF">BJ508DRAFT_310065</name>
</gene>
<evidence type="ECO:0000313" key="2">
    <source>
        <dbReference type="EMBL" id="RPA77598.1"/>
    </source>
</evidence>
<keyword evidence="3" id="KW-1185">Reference proteome</keyword>
<name>A0A3N4HYL8_ASCIM</name>